<protein>
    <submittedName>
        <fullName evidence="4">CsbD family protein</fullName>
    </submittedName>
</protein>
<feature type="region of interest" description="Disordered" evidence="2">
    <location>
        <begin position="1"/>
        <end position="40"/>
    </location>
</feature>
<evidence type="ECO:0000313" key="4">
    <source>
        <dbReference type="EMBL" id="PWF26040.1"/>
    </source>
</evidence>
<dbReference type="RefSeq" id="WP_109093867.1">
    <property type="nucleotide sequence ID" value="NZ_CAMELQ010000047.1"/>
</dbReference>
<name>A0A2V1K4L8_9ACTO</name>
<comment type="similarity">
    <text evidence="1">Belongs to the UPF0337 (CsbD) family.</text>
</comment>
<proteinExistence type="inferred from homology"/>
<dbReference type="InterPro" id="IPR036629">
    <property type="entry name" value="YjbJ_sf"/>
</dbReference>
<dbReference type="OrthoDB" id="2143260at2"/>
<organism evidence="4 5">
    <name type="scientific">Ancrocorticia populi</name>
    <dbReference type="NCBI Taxonomy" id="2175228"/>
    <lineage>
        <taxon>Bacteria</taxon>
        <taxon>Bacillati</taxon>
        <taxon>Actinomycetota</taxon>
        <taxon>Actinomycetes</taxon>
        <taxon>Actinomycetales</taxon>
        <taxon>Actinomycetaceae</taxon>
        <taxon>Ancrocorticia</taxon>
    </lineage>
</organism>
<dbReference type="EMBL" id="QETB01000004">
    <property type="protein sequence ID" value="PWF26040.1"/>
    <property type="molecule type" value="Genomic_DNA"/>
</dbReference>
<dbReference type="AlphaFoldDB" id="A0A2V1K4L8"/>
<dbReference type="Pfam" id="PF05532">
    <property type="entry name" value="CsbD"/>
    <property type="match status" value="1"/>
</dbReference>
<evidence type="ECO:0000256" key="1">
    <source>
        <dbReference type="ARBA" id="ARBA00009129"/>
    </source>
</evidence>
<dbReference type="Gene3D" id="1.10.1470.10">
    <property type="entry name" value="YjbJ"/>
    <property type="match status" value="1"/>
</dbReference>
<gene>
    <name evidence="4" type="ORF">DD236_08070</name>
</gene>
<feature type="compositionally biased region" description="Basic and acidic residues" evidence="2">
    <location>
        <begin position="1"/>
        <end position="32"/>
    </location>
</feature>
<reference evidence="5" key="1">
    <citation type="submission" date="2018-05" db="EMBL/GenBank/DDBJ databases">
        <authorList>
            <person name="Li Y."/>
        </authorList>
    </citation>
    <scope>NUCLEOTIDE SEQUENCE [LARGE SCALE GENOMIC DNA]</scope>
    <source>
        <strain evidence="5">sk1b4</strain>
    </source>
</reference>
<evidence type="ECO:0000259" key="3">
    <source>
        <dbReference type="Pfam" id="PF05532"/>
    </source>
</evidence>
<comment type="caution">
    <text evidence="4">The sequence shown here is derived from an EMBL/GenBank/DDBJ whole genome shotgun (WGS) entry which is preliminary data.</text>
</comment>
<keyword evidence="5" id="KW-1185">Reference proteome</keyword>
<accession>A0A2V1K4L8</accession>
<dbReference type="Proteomes" id="UP000245283">
    <property type="component" value="Unassembled WGS sequence"/>
</dbReference>
<dbReference type="SUPFAM" id="SSF69047">
    <property type="entry name" value="Hypothetical protein YjbJ"/>
    <property type="match status" value="1"/>
</dbReference>
<sequence>MANEDNKFDQFTGKAKEAAGKVSGDKDLEAEGKVQGAEGKAKEFVDDAKAGVKAVKDRVDEEIDKRRK</sequence>
<dbReference type="InterPro" id="IPR008462">
    <property type="entry name" value="CsbD"/>
</dbReference>
<evidence type="ECO:0000256" key="2">
    <source>
        <dbReference type="SAM" id="MobiDB-lite"/>
    </source>
</evidence>
<feature type="domain" description="CsbD-like" evidence="3">
    <location>
        <begin position="5"/>
        <end position="53"/>
    </location>
</feature>
<evidence type="ECO:0000313" key="5">
    <source>
        <dbReference type="Proteomes" id="UP000245283"/>
    </source>
</evidence>